<evidence type="ECO:0000256" key="2">
    <source>
        <dbReference type="ARBA" id="ARBA00022980"/>
    </source>
</evidence>
<dbReference type="Proteomes" id="UP000189703">
    <property type="component" value="Unplaced"/>
</dbReference>
<dbReference type="GO" id="GO:1990904">
    <property type="term" value="C:ribonucleoprotein complex"/>
    <property type="evidence" value="ECO:0007669"/>
    <property type="project" value="UniProtKB-KW"/>
</dbReference>
<accession>A0A1U8BAX9</accession>
<dbReference type="KEGG" id="nnu:104609104"/>
<organism evidence="7 10">
    <name type="scientific">Nelumbo nucifera</name>
    <name type="common">Sacred lotus</name>
    <dbReference type="NCBI Taxonomy" id="4432"/>
    <lineage>
        <taxon>Eukaryota</taxon>
        <taxon>Viridiplantae</taxon>
        <taxon>Streptophyta</taxon>
        <taxon>Embryophyta</taxon>
        <taxon>Tracheophyta</taxon>
        <taxon>Spermatophyta</taxon>
        <taxon>Magnoliopsida</taxon>
        <taxon>Proteales</taxon>
        <taxon>Nelumbonaceae</taxon>
        <taxon>Nelumbo</taxon>
    </lineage>
</organism>
<dbReference type="SUPFAM" id="SSF55658">
    <property type="entry name" value="L9 N-domain-like"/>
    <property type="match status" value="1"/>
</dbReference>
<dbReference type="GO" id="GO:0005739">
    <property type="term" value="C:mitochondrion"/>
    <property type="evidence" value="ECO:0000318"/>
    <property type="project" value="GO_Central"/>
</dbReference>
<evidence type="ECO:0000313" key="8">
    <source>
        <dbReference type="RefSeq" id="XP_010273624.1"/>
    </source>
</evidence>
<dbReference type="AlphaFoldDB" id="A0A1U8BAX9"/>
<evidence type="ECO:0000313" key="10">
    <source>
        <dbReference type="RefSeq" id="XP_010273626.1"/>
    </source>
</evidence>
<name>A0A1U8BAX9_NELNU</name>
<proteinExistence type="inferred from homology"/>
<dbReference type="InterPro" id="IPR020070">
    <property type="entry name" value="Ribosomal_bL9_N"/>
</dbReference>
<dbReference type="STRING" id="4432.A0A1U8BAX9"/>
<keyword evidence="2" id="KW-0689">Ribosomal protein</keyword>
<dbReference type="Gene3D" id="3.10.430.100">
    <property type="entry name" value="Ribosomal protein L9, C-terminal domain"/>
    <property type="match status" value="1"/>
</dbReference>
<evidence type="ECO:0000259" key="6">
    <source>
        <dbReference type="Pfam" id="PF01281"/>
    </source>
</evidence>
<dbReference type="RefSeq" id="XP_010273624.1">
    <property type="nucleotide sequence ID" value="XM_010275322.2"/>
</dbReference>
<dbReference type="GO" id="GO:0005840">
    <property type="term" value="C:ribosome"/>
    <property type="evidence" value="ECO:0007669"/>
    <property type="project" value="UniProtKB-KW"/>
</dbReference>
<dbReference type="InterPro" id="IPR000244">
    <property type="entry name" value="Ribosomal_bL9"/>
</dbReference>
<evidence type="ECO:0000313" key="7">
    <source>
        <dbReference type="Proteomes" id="UP000189703"/>
    </source>
</evidence>
<dbReference type="GO" id="GO:0006412">
    <property type="term" value="P:translation"/>
    <property type="evidence" value="ECO:0007669"/>
    <property type="project" value="InterPro"/>
</dbReference>
<protein>
    <recommendedName>
        <fullName evidence="5">Large ribosomal subunit protein bL9c</fullName>
    </recommendedName>
    <alternativeName>
        <fullName evidence="4">CL9</fullName>
    </alternativeName>
</protein>
<dbReference type="OrthoDB" id="5555409at2759"/>
<evidence type="ECO:0000256" key="1">
    <source>
        <dbReference type="ARBA" id="ARBA00010605"/>
    </source>
</evidence>
<keyword evidence="7" id="KW-1185">Reference proteome</keyword>
<dbReference type="OMA" id="KFAILIR"/>
<dbReference type="eggNOG" id="KOG4607">
    <property type="taxonomic scope" value="Eukaryota"/>
</dbReference>
<dbReference type="SUPFAM" id="SSF55653">
    <property type="entry name" value="Ribosomal protein L9 C-domain"/>
    <property type="match status" value="1"/>
</dbReference>
<gene>
    <name evidence="8 9 10 11" type="primary">LOC104609104</name>
</gene>
<dbReference type="FunFam" id="3.40.5.10:FF:000007">
    <property type="entry name" value="50S ribosomal protein L9"/>
    <property type="match status" value="1"/>
</dbReference>
<dbReference type="GeneID" id="104609104"/>
<dbReference type="InterPro" id="IPR036935">
    <property type="entry name" value="Ribosomal_bL9_N_sf"/>
</dbReference>
<evidence type="ECO:0000313" key="11">
    <source>
        <dbReference type="RefSeq" id="XP_010273627.1"/>
    </source>
</evidence>
<sequence length="207" mass="23877">MAHFQCGRNILRQIVKDKSLHSFDIITHPLLFTSQGLRYRKLEIILTTSIEKLGKAGEMVKVAPGYFRNHLMPKLLAVPNIDKYAYLIREQRKIYQPEEVETVTVVPKTKEDKMKEYQTAAKRLDNARLSLRRLIKVGNELRSPVTKDELVSEVARQLCVSVQPENLHLPSPLSSLGEFEVPLRFPRSIPLPEGKVLWTLNVKIRRK</sequence>
<evidence type="ECO:0000256" key="3">
    <source>
        <dbReference type="ARBA" id="ARBA00023274"/>
    </source>
</evidence>
<dbReference type="RefSeq" id="XP_010273627.1">
    <property type="nucleotide sequence ID" value="XM_010275325.2"/>
</dbReference>
<evidence type="ECO:0000256" key="5">
    <source>
        <dbReference type="ARBA" id="ARBA00035193"/>
    </source>
</evidence>
<dbReference type="GO" id="GO:0003735">
    <property type="term" value="F:structural constituent of ribosome"/>
    <property type="evidence" value="ECO:0007669"/>
    <property type="project" value="InterPro"/>
</dbReference>
<dbReference type="Pfam" id="PF01281">
    <property type="entry name" value="Ribosomal_L9_N"/>
    <property type="match status" value="1"/>
</dbReference>
<reference evidence="8 9" key="1">
    <citation type="submission" date="2025-04" db="UniProtKB">
        <authorList>
            <consortium name="RefSeq"/>
        </authorList>
    </citation>
    <scope>IDENTIFICATION</scope>
</reference>
<evidence type="ECO:0000313" key="9">
    <source>
        <dbReference type="RefSeq" id="XP_010273625.1"/>
    </source>
</evidence>
<evidence type="ECO:0000256" key="4">
    <source>
        <dbReference type="ARBA" id="ARBA00031047"/>
    </source>
</evidence>
<keyword evidence="3" id="KW-0687">Ribonucleoprotein</keyword>
<dbReference type="InterPro" id="IPR009027">
    <property type="entry name" value="Ribosomal_bL9/RNase_H1_N"/>
</dbReference>
<dbReference type="Gene3D" id="3.40.5.10">
    <property type="entry name" value="Ribosomal protein L9, N-terminal domain"/>
    <property type="match status" value="1"/>
</dbReference>
<dbReference type="InterPro" id="IPR036791">
    <property type="entry name" value="Ribosomal_bL9_C_sf"/>
</dbReference>
<feature type="domain" description="Ribosomal protein L9" evidence="6">
    <location>
        <begin position="43"/>
        <end position="79"/>
    </location>
</feature>
<dbReference type="PANTHER" id="PTHR21368">
    <property type="entry name" value="50S RIBOSOMAL PROTEIN L9"/>
    <property type="match status" value="1"/>
</dbReference>
<dbReference type="RefSeq" id="XP_010273625.1">
    <property type="nucleotide sequence ID" value="XM_010275323.2"/>
</dbReference>
<dbReference type="RefSeq" id="XP_010273626.1">
    <property type="nucleotide sequence ID" value="XM_010275324.2"/>
</dbReference>
<comment type="similarity">
    <text evidence="1">Belongs to the bacterial ribosomal protein bL9 family.</text>
</comment>